<dbReference type="InterPro" id="IPR000276">
    <property type="entry name" value="GPCR_Rhodpsn"/>
</dbReference>
<keyword evidence="2" id="KW-1003">Cell membrane</keyword>
<reference evidence="12" key="1">
    <citation type="journal article" date="2014" name="Science">
        <title>Comparative genomics reveals insights into avian genome evolution and adaptation.</title>
        <authorList>
            <consortium name="Avian Genome Consortium"/>
            <person name="Zhang G."/>
            <person name="Li C."/>
            <person name="Li Q."/>
            <person name="Li B."/>
            <person name="Larkin D.M."/>
            <person name="Lee C."/>
            <person name="Storz J.F."/>
            <person name="Antunes A."/>
            <person name="Greenwold M.J."/>
            <person name="Meredith R.W."/>
            <person name="Odeen A."/>
            <person name="Cui J."/>
            <person name="Zhou Q."/>
            <person name="Xu L."/>
            <person name="Pan H."/>
            <person name="Wang Z."/>
            <person name="Jin L."/>
            <person name="Zhang P."/>
            <person name="Hu H."/>
            <person name="Yang W."/>
            <person name="Hu J."/>
            <person name="Xiao J."/>
            <person name="Yang Z."/>
            <person name="Liu Y."/>
            <person name="Xie Q."/>
            <person name="Yu H."/>
            <person name="Lian J."/>
            <person name="Wen P."/>
            <person name="Zhang F."/>
            <person name="Li H."/>
            <person name="Zeng Y."/>
            <person name="Xiong Z."/>
            <person name="Liu S."/>
            <person name="Zhou L."/>
            <person name="Huang Z."/>
            <person name="An N."/>
            <person name="Wang J."/>
            <person name="Zheng Q."/>
            <person name="Xiong Y."/>
            <person name="Wang G."/>
            <person name="Wang B."/>
            <person name="Wang J."/>
            <person name="Fan Y."/>
            <person name="da Fonseca R.R."/>
            <person name="Alfaro-Nunez A."/>
            <person name="Schubert M."/>
            <person name="Orlando L."/>
            <person name="Mourier T."/>
            <person name="Howard J.T."/>
            <person name="Ganapathy G."/>
            <person name="Pfenning A."/>
            <person name="Whitney O."/>
            <person name="Rivas M.V."/>
            <person name="Hara E."/>
            <person name="Smith J."/>
            <person name="Farre M."/>
            <person name="Narayan J."/>
            <person name="Slavov G."/>
            <person name="Romanov M.N."/>
            <person name="Borges R."/>
            <person name="Machado J.P."/>
            <person name="Khan I."/>
            <person name="Springer M.S."/>
            <person name="Gatesy J."/>
            <person name="Hoffmann F.G."/>
            <person name="Opazo J.C."/>
            <person name="Hastad O."/>
            <person name="Sawyer R.H."/>
            <person name="Kim H."/>
            <person name="Kim K.W."/>
            <person name="Kim H.J."/>
            <person name="Cho S."/>
            <person name="Li N."/>
            <person name="Huang Y."/>
            <person name="Bruford M.W."/>
            <person name="Zhan X."/>
            <person name="Dixon A."/>
            <person name="Bertelsen M.F."/>
            <person name="Derryberry E."/>
            <person name="Warren W."/>
            <person name="Wilson R.K."/>
            <person name="Li S."/>
            <person name="Ray D.A."/>
            <person name="Green R.E."/>
            <person name="O'Brien S.J."/>
            <person name="Griffin D."/>
            <person name="Johnson W.E."/>
            <person name="Haussler D."/>
            <person name="Ryder O.A."/>
            <person name="Willerslev E."/>
            <person name="Graves G.R."/>
            <person name="Alstrom P."/>
            <person name="Fjeldsa J."/>
            <person name="Mindell D.P."/>
            <person name="Edwards S.V."/>
            <person name="Braun E.L."/>
            <person name="Rahbek C."/>
            <person name="Burt D.W."/>
            <person name="Houde P."/>
            <person name="Zhang Y."/>
            <person name="Yang H."/>
            <person name="Wang J."/>
            <person name="Jarvis E.D."/>
            <person name="Gilbert M.T."/>
            <person name="Wang J."/>
        </authorList>
    </citation>
    <scope>NUCLEOTIDE SEQUENCE [LARGE SCALE GENOMIC DNA]</scope>
</reference>
<dbReference type="STRING" id="50402.A0A0A0AK56"/>
<evidence type="ECO:0000256" key="1">
    <source>
        <dbReference type="ARBA" id="ARBA00004651"/>
    </source>
</evidence>
<evidence type="ECO:0000256" key="5">
    <source>
        <dbReference type="ARBA" id="ARBA00023040"/>
    </source>
</evidence>
<feature type="transmembrane region" description="Helical" evidence="9">
    <location>
        <begin position="132"/>
        <end position="155"/>
    </location>
</feature>
<evidence type="ECO:0000256" key="7">
    <source>
        <dbReference type="ARBA" id="ARBA00023170"/>
    </source>
</evidence>
<evidence type="ECO:0000256" key="3">
    <source>
        <dbReference type="ARBA" id="ARBA00022692"/>
    </source>
</evidence>
<keyword evidence="6 9" id="KW-0472">Membrane</keyword>
<keyword evidence="3 9" id="KW-0812">Transmembrane</keyword>
<comment type="subcellular location">
    <subcellularLocation>
        <location evidence="1">Cell membrane</location>
        <topology evidence="1">Multi-pass membrane protein</topology>
    </subcellularLocation>
</comment>
<evidence type="ECO:0000256" key="8">
    <source>
        <dbReference type="ARBA" id="ARBA00023224"/>
    </source>
</evidence>
<keyword evidence="8" id="KW-0807">Transducer</keyword>
<keyword evidence="12" id="KW-1185">Reference proteome</keyword>
<evidence type="ECO:0000256" key="2">
    <source>
        <dbReference type="ARBA" id="ARBA00022475"/>
    </source>
</evidence>
<dbReference type="InterPro" id="IPR026234">
    <property type="entry name" value="MRGPCRFAMILY"/>
</dbReference>
<dbReference type="AlphaFoldDB" id="A0A0A0AK56"/>
<evidence type="ECO:0000259" key="10">
    <source>
        <dbReference type="PROSITE" id="PS50262"/>
    </source>
</evidence>
<dbReference type="Gene3D" id="1.20.1070.10">
    <property type="entry name" value="Rhodopsin 7-helix transmembrane proteins"/>
    <property type="match status" value="1"/>
</dbReference>
<dbReference type="PROSITE" id="PS50262">
    <property type="entry name" value="G_PROTEIN_RECEP_F1_2"/>
    <property type="match status" value="1"/>
</dbReference>
<dbReference type="InterPro" id="IPR017452">
    <property type="entry name" value="GPCR_Rhodpsn_7TM"/>
</dbReference>
<evidence type="ECO:0000256" key="9">
    <source>
        <dbReference type="SAM" id="Phobius"/>
    </source>
</evidence>
<dbReference type="Proteomes" id="UP000053858">
    <property type="component" value="Unassembled WGS sequence"/>
</dbReference>
<dbReference type="GO" id="GO:0004930">
    <property type="term" value="F:G protein-coupled receptor activity"/>
    <property type="evidence" value="ECO:0007669"/>
    <property type="project" value="UniProtKB-KW"/>
</dbReference>
<feature type="non-terminal residue" evidence="11">
    <location>
        <position position="1"/>
    </location>
</feature>
<keyword evidence="7" id="KW-0675">Receptor</keyword>
<dbReference type="SUPFAM" id="SSF81321">
    <property type="entry name" value="Family A G protein-coupled receptor-like"/>
    <property type="match status" value="1"/>
</dbReference>
<sequence>LLTAMSIERCVSVLFPIWYRCHRPKHLSGIMCGVLWALAGLVVSLAFIICTSFYHRECDKVLDGLSIANILIFFLFPLLSNLSLFIKLRCGSQRRHPGKLYVAVLLSVIFMFIFGLPLTVVILIRYFGRRLYILQIAYLLASLNSSVNPVVYFLVGSCRQHCFQGSVKVALRRVFEDK</sequence>
<feature type="transmembrane region" description="Helical" evidence="9">
    <location>
        <begin position="30"/>
        <end position="54"/>
    </location>
</feature>
<dbReference type="EMBL" id="KL872041">
    <property type="protein sequence ID" value="KGL94282.1"/>
    <property type="molecule type" value="Genomic_DNA"/>
</dbReference>
<evidence type="ECO:0000256" key="4">
    <source>
        <dbReference type="ARBA" id="ARBA00022989"/>
    </source>
</evidence>
<organism evidence="11 12">
    <name type="scientific">Charadrius vociferus</name>
    <name type="common">Killdeer</name>
    <name type="synonym">Aegialitis vocifera</name>
    <dbReference type="NCBI Taxonomy" id="50402"/>
    <lineage>
        <taxon>Eukaryota</taxon>
        <taxon>Metazoa</taxon>
        <taxon>Chordata</taxon>
        <taxon>Craniata</taxon>
        <taxon>Vertebrata</taxon>
        <taxon>Euteleostomi</taxon>
        <taxon>Archelosauria</taxon>
        <taxon>Archosauria</taxon>
        <taxon>Dinosauria</taxon>
        <taxon>Saurischia</taxon>
        <taxon>Theropoda</taxon>
        <taxon>Coelurosauria</taxon>
        <taxon>Aves</taxon>
        <taxon>Neognathae</taxon>
        <taxon>Neoaves</taxon>
        <taxon>Charadriiformes</taxon>
        <taxon>Charadriidae</taxon>
        <taxon>Charadrius</taxon>
    </lineage>
</organism>
<evidence type="ECO:0000256" key="6">
    <source>
        <dbReference type="ARBA" id="ARBA00023136"/>
    </source>
</evidence>
<gene>
    <name evidence="11" type="ORF">N301_01130</name>
</gene>
<dbReference type="PRINTS" id="PR02108">
    <property type="entry name" value="MRGPCRFAMILY"/>
</dbReference>
<feature type="non-terminal residue" evidence="11">
    <location>
        <position position="178"/>
    </location>
</feature>
<protein>
    <submittedName>
        <fullName evidence="11">Proto-oncogene Mas</fullName>
    </submittedName>
</protein>
<keyword evidence="5" id="KW-0297">G-protein coupled receptor</keyword>
<dbReference type="PANTHER" id="PTHR11334">
    <property type="entry name" value="MAS-RELATED G-PROTEIN COUPLED RECEPTOR"/>
    <property type="match status" value="1"/>
</dbReference>
<evidence type="ECO:0000313" key="11">
    <source>
        <dbReference type="EMBL" id="KGL94282.1"/>
    </source>
</evidence>
<evidence type="ECO:0000313" key="12">
    <source>
        <dbReference type="Proteomes" id="UP000053858"/>
    </source>
</evidence>
<feature type="transmembrane region" description="Helical" evidence="9">
    <location>
        <begin position="100"/>
        <end position="126"/>
    </location>
</feature>
<feature type="domain" description="G-protein coupled receptors family 1 profile" evidence="10">
    <location>
        <begin position="1"/>
        <end position="152"/>
    </location>
</feature>
<keyword evidence="4 9" id="KW-1133">Transmembrane helix</keyword>
<feature type="transmembrane region" description="Helical" evidence="9">
    <location>
        <begin position="66"/>
        <end position="88"/>
    </location>
</feature>
<name>A0A0A0AK56_CHAVO</name>
<proteinExistence type="predicted"/>
<dbReference type="Pfam" id="PF00001">
    <property type="entry name" value="7tm_1"/>
    <property type="match status" value="1"/>
</dbReference>
<dbReference type="PANTHER" id="PTHR11334:SF29">
    <property type="entry name" value="MAS-RELATED G-PROTEIN COUPLED RECEPTOR MEMBER X2"/>
    <property type="match status" value="1"/>
</dbReference>
<dbReference type="GO" id="GO:0005886">
    <property type="term" value="C:plasma membrane"/>
    <property type="evidence" value="ECO:0007669"/>
    <property type="project" value="UniProtKB-SubCell"/>
</dbReference>
<accession>A0A0A0AK56</accession>